<organism evidence="2 3">
    <name type="scientific">Rahnella sp. (strain Y9602)</name>
    <dbReference type="NCBI Taxonomy" id="2703885"/>
    <lineage>
        <taxon>Bacteria</taxon>
        <taxon>Pseudomonadati</taxon>
        <taxon>Pseudomonadota</taxon>
        <taxon>Gammaproteobacteria</taxon>
        <taxon>Enterobacterales</taxon>
        <taxon>Yersiniaceae</taxon>
        <taxon>Rahnella</taxon>
    </lineage>
</organism>
<evidence type="ECO:0000313" key="2">
    <source>
        <dbReference type="EMBL" id="MFD3227327.1"/>
    </source>
</evidence>
<proteinExistence type="predicted"/>
<feature type="transmembrane region" description="Helical" evidence="1">
    <location>
        <begin position="28"/>
        <end position="48"/>
    </location>
</feature>
<keyword evidence="1" id="KW-0472">Membrane</keyword>
<protein>
    <submittedName>
        <fullName evidence="2">Type IV conjugative transfer system coupling protein TraD</fullName>
    </submittedName>
</protein>
<name>A0ABW6CHE3_RAHSY</name>
<reference evidence="2 3" key="1">
    <citation type="submission" date="2024-09" db="EMBL/GenBank/DDBJ databases">
        <title>Genomes of Rahnella.</title>
        <authorList>
            <person name="Mnguni F.C."/>
            <person name="Shin G.Y."/>
            <person name="Coutinho T."/>
        </authorList>
    </citation>
    <scope>NUCLEOTIDE SEQUENCE [LARGE SCALE GENOMIC DNA]</scope>
    <source>
        <strain evidence="2 3">20WA0057</strain>
    </source>
</reference>
<gene>
    <name evidence="2" type="ORF">ACFPK4_27810</name>
</gene>
<dbReference type="Proteomes" id="UP001598201">
    <property type="component" value="Unassembled WGS sequence"/>
</dbReference>
<sequence length="105" mass="12018">MSFTPKYLTQGGQMTAYRLRMFAQVNQWIFNWLFLLFLLSTGGVFWAVTSADVLNNGFWYWTGRLLSSFVPLMNPKSPATWDISWHCNSGIQLCTTKLTLGQLLA</sequence>
<keyword evidence="3" id="KW-1185">Reference proteome</keyword>
<feature type="non-terminal residue" evidence="2">
    <location>
        <position position="105"/>
    </location>
</feature>
<keyword evidence="1" id="KW-0812">Transmembrane</keyword>
<comment type="caution">
    <text evidence="2">The sequence shown here is derived from an EMBL/GenBank/DDBJ whole genome shotgun (WGS) entry which is preliminary data.</text>
</comment>
<evidence type="ECO:0000313" key="3">
    <source>
        <dbReference type="Proteomes" id="UP001598201"/>
    </source>
</evidence>
<evidence type="ECO:0000256" key="1">
    <source>
        <dbReference type="SAM" id="Phobius"/>
    </source>
</evidence>
<dbReference type="EMBL" id="JBHUCJ010000245">
    <property type="protein sequence ID" value="MFD3227327.1"/>
    <property type="molecule type" value="Genomic_DNA"/>
</dbReference>
<keyword evidence="1" id="KW-1133">Transmembrane helix</keyword>
<accession>A0ABW6CHE3</accession>